<gene>
    <name evidence="1" type="ORF">BFG57_04670</name>
</gene>
<dbReference type="EMBL" id="MJEH01000055">
    <property type="protein sequence ID" value="OEH91668.1"/>
    <property type="molecule type" value="Genomic_DNA"/>
</dbReference>
<reference evidence="1 2" key="1">
    <citation type="submission" date="2016-08" db="EMBL/GenBank/DDBJ databases">
        <title>Genome of Bacillus solimangrovi GH2-4.</title>
        <authorList>
            <person name="Lim S."/>
            <person name="Kim B.-C."/>
        </authorList>
    </citation>
    <scope>NUCLEOTIDE SEQUENCE [LARGE SCALE GENOMIC DNA]</scope>
    <source>
        <strain evidence="1 2">GH2-4</strain>
    </source>
</reference>
<dbReference type="Pfam" id="PF10676">
    <property type="entry name" value="gerPA"/>
    <property type="match status" value="1"/>
</dbReference>
<dbReference type="PANTHER" id="PTHR37808:SF3">
    <property type="entry name" value="SPORE GERMINATION PROTEIN GERPA-RELATED"/>
    <property type="match status" value="1"/>
</dbReference>
<dbReference type="AlphaFoldDB" id="A0A1E5LC43"/>
<evidence type="ECO:0000313" key="1">
    <source>
        <dbReference type="EMBL" id="OEH91668.1"/>
    </source>
</evidence>
<dbReference type="InterPro" id="IPR019618">
    <property type="entry name" value="Spore_germination_GerPA"/>
</dbReference>
<dbReference type="Proteomes" id="UP000095209">
    <property type="component" value="Unassembled WGS sequence"/>
</dbReference>
<evidence type="ECO:0000313" key="2">
    <source>
        <dbReference type="Proteomes" id="UP000095209"/>
    </source>
</evidence>
<dbReference type="STRING" id="1305675.BFG57_04670"/>
<dbReference type="OrthoDB" id="2691926at2"/>
<sequence>MPAFVGAVNVNSMGTAAVFNIGDVYTIAPESSAKTFSGAGSFNTAERIQLRNDYSVTNTYDNDLYDQPVTGNL</sequence>
<organism evidence="1 2">
    <name type="scientific">Bacillus solimangrovi</name>
    <dbReference type="NCBI Taxonomy" id="1305675"/>
    <lineage>
        <taxon>Bacteria</taxon>
        <taxon>Bacillati</taxon>
        <taxon>Bacillota</taxon>
        <taxon>Bacilli</taxon>
        <taxon>Bacillales</taxon>
        <taxon>Bacillaceae</taxon>
        <taxon>Bacillus</taxon>
    </lineage>
</organism>
<name>A0A1E5LC43_9BACI</name>
<comment type="caution">
    <text evidence="1">The sequence shown here is derived from an EMBL/GenBank/DDBJ whole genome shotgun (WGS) entry which is preliminary data.</text>
</comment>
<proteinExistence type="predicted"/>
<keyword evidence="2" id="KW-1185">Reference proteome</keyword>
<dbReference type="RefSeq" id="WP_069718405.1">
    <property type="nucleotide sequence ID" value="NZ_MJEH01000055.1"/>
</dbReference>
<accession>A0A1E5LC43</accession>
<protein>
    <submittedName>
        <fullName evidence="1">Spore gernimation protein GerPA</fullName>
    </submittedName>
</protein>
<dbReference type="PANTHER" id="PTHR37808">
    <property type="entry name" value="SPORE GERMINATION PROTEIN-LIKE PROTEIN YDZR-RELATED"/>
    <property type="match status" value="1"/>
</dbReference>